<proteinExistence type="inferred from homology"/>
<comment type="caution">
    <text evidence="4">The sequence shown here is derived from an EMBL/GenBank/DDBJ whole genome shotgun (WGS) entry which is preliminary data.</text>
</comment>
<evidence type="ECO:0008006" key="6">
    <source>
        <dbReference type="Google" id="ProtNLM"/>
    </source>
</evidence>
<evidence type="ECO:0000313" key="4">
    <source>
        <dbReference type="EMBL" id="KAF5331162.1"/>
    </source>
</evidence>
<dbReference type="EMBL" id="JAACJJ010000001">
    <property type="protein sequence ID" value="KAF5331162.1"/>
    <property type="molecule type" value="Genomic_DNA"/>
</dbReference>
<evidence type="ECO:0000256" key="1">
    <source>
        <dbReference type="ARBA" id="ARBA00010307"/>
    </source>
</evidence>
<protein>
    <recommendedName>
        <fullName evidence="6">Ran guanine nucleotide release factor</fullName>
    </recommendedName>
</protein>
<evidence type="ECO:0000256" key="2">
    <source>
        <dbReference type="ARBA" id="ARBA00022448"/>
    </source>
</evidence>
<gene>
    <name evidence="4" type="ORF">D9619_005975</name>
</gene>
<dbReference type="Pfam" id="PF04603">
    <property type="entry name" value="Mog1"/>
    <property type="match status" value="1"/>
</dbReference>
<dbReference type="SUPFAM" id="SSF55724">
    <property type="entry name" value="Mog1p/PsbP-like"/>
    <property type="match status" value="1"/>
</dbReference>
<keyword evidence="2" id="KW-0813">Transport</keyword>
<evidence type="ECO:0000313" key="5">
    <source>
        <dbReference type="Proteomes" id="UP000567179"/>
    </source>
</evidence>
<sequence length="179" mass="19418">MFVERELFGGAITARTAPDLIDASDVRQVPDTQEVFMYPNSSVSIILEILQKVEPSQLDEAIRFHFDSLAHDNSAVSSSVESVNVSAIPNTAAETTPPATVLKGVQMVPKFNRPTADKVIVYMALFRVLSKGIDLVLTFNVPVEATDGGVVDSQGVERAEADFNAFVQSLRIVDFGLFA</sequence>
<dbReference type="InterPro" id="IPR016123">
    <property type="entry name" value="Mog1/PsbP_a/b/a-sand"/>
</dbReference>
<dbReference type="GO" id="GO:0031267">
    <property type="term" value="F:small GTPase binding"/>
    <property type="evidence" value="ECO:0007669"/>
    <property type="project" value="TreeGrafter"/>
</dbReference>
<name>A0A8H5BZD1_9AGAR</name>
<dbReference type="InterPro" id="IPR007681">
    <property type="entry name" value="Mog1"/>
</dbReference>
<dbReference type="PANTHER" id="PTHR15837">
    <property type="entry name" value="RAN GUANINE NUCLEOTIDE RELEASE FACTOR"/>
    <property type="match status" value="1"/>
</dbReference>
<keyword evidence="5" id="KW-1185">Reference proteome</keyword>
<dbReference type="OrthoDB" id="10255285at2759"/>
<dbReference type="GO" id="GO:0005634">
    <property type="term" value="C:nucleus"/>
    <property type="evidence" value="ECO:0007669"/>
    <property type="project" value="TreeGrafter"/>
</dbReference>
<comment type="similarity">
    <text evidence="1">Belongs to the MOG1 family.</text>
</comment>
<dbReference type="AlphaFoldDB" id="A0A8H5BZD1"/>
<dbReference type="GO" id="GO:0006606">
    <property type="term" value="P:protein import into nucleus"/>
    <property type="evidence" value="ECO:0007669"/>
    <property type="project" value="TreeGrafter"/>
</dbReference>
<dbReference type="GO" id="GO:0005085">
    <property type="term" value="F:guanyl-nucleotide exchange factor activity"/>
    <property type="evidence" value="ECO:0007669"/>
    <property type="project" value="TreeGrafter"/>
</dbReference>
<organism evidence="4 5">
    <name type="scientific">Psilocybe cf. subviscida</name>
    <dbReference type="NCBI Taxonomy" id="2480587"/>
    <lineage>
        <taxon>Eukaryota</taxon>
        <taxon>Fungi</taxon>
        <taxon>Dikarya</taxon>
        <taxon>Basidiomycota</taxon>
        <taxon>Agaricomycotina</taxon>
        <taxon>Agaricomycetes</taxon>
        <taxon>Agaricomycetidae</taxon>
        <taxon>Agaricales</taxon>
        <taxon>Agaricineae</taxon>
        <taxon>Strophariaceae</taxon>
        <taxon>Psilocybe</taxon>
    </lineage>
</organism>
<evidence type="ECO:0000256" key="3">
    <source>
        <dbReference type="ARBA" id="ARBA00022927"/>
    </source>
</evidence>
<dbReference type="Proteomes" id="UP000567179">
    <property type="component" value="Unassembled WGS sequence"/>
</dbReference>
<reference evidence="4 5" key="1">
    <citation type="journal article" date="2020" name="ISME J.">
        <title>Uncovering the hidden diversity of litter-decomposition mechanisms in mushroom-forming fungi.</title>
        <authorList>
            <person name="Floudas D."/>
            <person name="Bentzer J."/>
            <person name="Ahren D."/>
            <person name="Johansson T."/>
            <person name="Persson P."/>
            <person name="Tunlid A."/>
        </authorList>
    </citation>
    <scope>NUCLEOTIDE SEQUENCE [LARGE SCALE GENOMIC DNA]</scope>
    <source>
        <strain evidence="4 5">CBS 101986</strain>
    </source>
</reference>
<keyword evidence="3" id="KW-0653">Protein transport</keyword>
<dbReference type="Gene3D" id="3.40.1000.10">
    <property type="entry name" value="Mog1/PsbP, alpha/beta/alpha sandwich"/>
    <property type="match status" value="1"/>
</dbReference>
<accession>A0A8H5BZD1</accession>
<dbReference type="PANTHER" id="PTHR15837:SF0">
    <property type="entry name" value="RAN GUANINE NUCLEOTIDE RELEASE FACTOR"/>
    <property type="match status" value="1"/>
</dbReference>